<protein>
    <submittedName>
        <fullName evidence="2">VOC family protein</fullName>
    </submittedName>
</protein>
<dbReference type="PROSITE" id="PS51819">
    <property type="entry name" value="VOC"/>
    <property type="match status" value="1"/>
</dbReference>
<dbReference type="InterPro" id="IPR029068">
    <property type="entry name" value="Glyas_Bleomycin-R_OHBP_Dase"/>
</dbReference>
<dbReference type="PANTHER" id="PTHR36503:SF1">
    <property type="entry name" value="BLR2520 PROTEIN"/>
    <property type="match status" value="1"/>
</dbReference>
<dbReference type="RefSeq" id="WP_341838351.1">
    <property type="nucleotide sequence ID" value="NZ_CP149822.1"/>
</dbReference>
<evidence type="ECO:0000259" key="1">
    <source>
        <dbReference type="PROSITE" id="PS51819"/>
    </source>
</evidence>
<accession>A0ABZ2YUT9</accession>
<dbReference type="PANTHER" id="PTHR36503">
    <property type="entry name" value="BLR2520 PROTEIN"/>
    <property type="match status" value="1"/>
</dbReference>
<dbReference type="Gene3D" id="3.10.180.10">
    <property type="entry name" value="2,3-Dihydroxybiphenyl 1,2-Dioxygenase, domain 1"/>
    <property type="match status" value="1"/>
</dbReference>
<dbReference type="Pfam" id="PF00903">
    <property type="entry name" value="Glyoxalase"/>
    <property type="match status" value="1"/>
</dbReference>
<dbReference type="InterPro" id="IPR037523">
    <property type="entry name" value="VOC_core"/>
</dbReference>
<evidence type="ECO:0000313" key="2">
    <source>
        <dbReference type="EMBL" id="WZN43546.1"/>
    </source>
</evidence>
<dbReference type="SUPFAM" id="SSF54593">
    <property type="entry name" value="Glyoxalase/Bleomycin resistance protein/Dihydroxybiphenyl dioxygenase"/>
    <property type="match status" value="1"/>
</dbReference>
<gene>
    <name evidence="2" type="ORF">WJU16_10960</name>
</gene>
<dbReference type="EMBL" id="CP149822">
    <property type="protein sequence ID" value="WZN43546.1"/>
    <property type="molecule type" value="Genomic_DNA"/>
</dbReference>
<organism evidence="2 3">
    <name type="scientific">Chitinophaga pollutisoli</name>
    <dbReference type="NCBI Taxonomy" id="3133966"/>
    <lineage>
        <taxon>Bacteria</taxon>
        <taxon>Pseudomonadati</taxon>
        <taxon>Bacteroidota</taxon>
        <taxon>Chitinophagia</taxon>
        <taxon>Chitinophagales</taxon>
        <taxon>Chitinophagaceae</taxon>
        <taxon>Chitinophaga</taxon>
    </lineage>
</organism>
<feature type="domain" description="VOC" evidence="1">
    <location>
        <begin position="4"/>
        <end position="133"/>
    </location>
</feature>
<name>A0ABZ2YUT9_9BACT</name>
<reference evidence="3" key="1">
    <citation type="submission" date="2024-03" db="EMBL/GenBank/DDBJ databases">
        <title>Chitinophaga horti sp. nov., isolated from garden soil.</title>
        <authorList>
            <person name="Lee D.S."/>
            <person name="Han D.M."/>
            <person name="Baek J.H."/>
            <person name="Choi D.G."/>
            <person name="Jeon J.H."/>
            <person name="Jeon C.O."/>
        </authorList>
    </citation>
    <scope>NUCLEOTIDE SEQUENCE [LARGE SCALE GENOMIC DNA]</scope>
    <source>
        <strain evidence="3">GPA1</strain>
    </source>
</reference>
<dbReference type="InterPro" id="IPR004360">
    <property type="entry name" value="Glyas_Fos-R_dOase_dom"/>
</dbReference>
<dbReference type="Proteomes" id="UP001485459">
    <property type="component" value="Chromosome"/>
</dbReference>
<evidence type="ECO:0000313" key="3">
    <source>
        <dbReference type="Proteomes" id="UP001485459"/>
    </source>
</evidence>
<sequence length="140" mass="15361">MKPGISVLTICVSDLERSFRFYHEGLGLPSAGMIGQEFEHGAVAFFDLQGGLKLAIWPRKSLSEDCGLPEQAPSSMEFTIGHNVNSREEVDKVIQQAEAAGARVVKPAQETFWGGYSGYFMDLDGHLWEVVYNPGLLPGE</sequence>
<proteinExistence type="predicted"/>
<keyword evidence="3" id="KW-1185">Reference proteome</keyword>
<dbReference type="CDD" id="cd07251">
    <property type="entry name" value="VOC_like"/>
    <property type="match status" value="1"/>
</dbReference>